<sequence length="68" mass="7440">MNQVSLARFNGRFSFWRKVGKDSEKGGEKSGSQNHIPGAERCFSEPKDEHVPSASLKKKTIDAGECSG</sequence>
<feature type="compositionally biased region" description="Basic and acidic residues" evidence="1">
    <location>
        <begin position="42"/>
        <end position="51"/>
    </location>
</feature>
<comment type="caution">
    <text evidence="2">The sequence shown here is derived from an EMBL/GenBank/DDBJ whole genome shotgun (WGS) entry which is preliminary data.</text>
</comment>
<proteinExistence type="predicted"/>
<gene>
    <name evidence="2" type="ORF">V6N12_017860</name>
</gene>
<feature type="region of interest" description="Disordered" evidence="1">
    <location>
        <begin position="20"/>
        <end position="68"/>
    </location>
</feature>
<evidence type="ECO:0000313" key="2">
    <source>
        <dbReference type="EMBL" id="KAK8493762.1"/>
    </source>
</evidence>
<protein>
    <submittedName>
        <fullName evidence="2">Uncharacterized protein</fullName>
    </submittedName>
</protein>
<accession>A0ABR2AK38</accession>
<dbReference type="Proteomes" id="UP001472677">
    <property type="component" value="Unassembled WGS sequence"/>
</dbReference>
<dbReference type="EMBL" id="JBBPBM010000596">
    <property type="protein sequence ID" value="KAK8493762.1"/>
    <property type="molecule type" value="Genomic_DNA"/>
</dbReference>
<evidence type="ECO:0000313" key="3">
    <source>
        <dbReference type="Proteomes" id="UP001472677"/>
    </source>
</evidence>
<reference evidence="2 3" key="1">
    <citation type="journal article" date="2024" name="G3 (Bethesda)">
        <title>Genome assembly of Hibiscus sabdariffa L. provides insights into metabolisms of medicinal natural products.</title>
        <authorList>
            <person name="Kim T."/>
        </authorList>
    </citation>
    <scope>NUCLEOTIDE SEQUENCE [LARGE SCALE GENOMIC DNA]</scope>
    <source>
        <strain evidence="2">TK-2024</strain>
        <tissue evidence="2">Old leaves</tissue>
    </source>
</reference>
<evidence type="ECO:0000256" key="1">
    <source>
        <dbReference type="SAM" id="MobiDB-lite"/>
    </source>
</evidence>
<organism evidence="2 3">
    <name type="scientific">Hibiscus sabdariffa</name>
    <name type="common">roselle</name>
    <dbReference type="NCBI Taxonomy" id="183260"/>
    <lineage>
        <taxon>Eukaryota</taxon>
        <taxon>Viridiplantae</taxon>
        <taxon>Streptophyta</taxon>
        <taxon>Embryophyta</taxon>
        <taxon>Tracheophyta</taxon>
        <taxon>Spermatophyta</taxon>
        <taxon>Magnoliopsida</taxon>
        <taxon>eudicotyledons</taxon>
        <taxon>Gunneridae</taxon>
        <taxon>Pentapetalae</taxon>
        <taxon>rosids</taxon>
        <taxon>malvids</taxon>
        <taxon>Malvales</taxon>
        <taxon>Malvaceae</taxon>
        <taxon>Malvoideae</taxon>
        <taxon>Hibiscus</taxon>
    </lineage>
</organism>
<name>A0ABR2AK38_9ROSI</name>
<keyword evidence="3" id="KW-1185">Reference proteome</keyword>